<protein>
    <submittedName>
        <fullName evidence="2">Uncharacterized protein LOC34618523</fullName>
    </submittedName>
</protein>
<name>A0A6P6S036_9EIME</name>
<evidence type="ECO:0000313" key="1">
    <source>
        <dbReference type="Proteomes" id="UP000515125"/>
    </source>
</evidence>
<keyword evidence="1" id="KW-1185">Reference proteome</keyword>
<proteinExistence type="predicted"/>
<reference evidence="2" key="1">
    <citation type="submission" date="2025-08" db="UniProtKB">
        <authorList>
            <consortium name="RefSeq"/>
        </authorList>
    </citation>
    <scope>IDENTIFICATION</scope>
</reference>
<sequence length="463" mass="50877">MSIFIVEGRCDCARLARCQLLSERLSALIPSVSVKFYLFEPEAYLERLKCIARSFPSCDQTDNSGAPVIYTADGQFLGDDKAFIRFVTDKYKIEEAEPDLEGDAMQVALQGSVDFNTAELRRKKHLQSNGMPIKDQAEAITEALAAASLMKPILPVHAPLQDGGDPPQTGCLQREKGTPVHGFKLIPDIRFAQAVDGGSHFTVWSSVFSHKRSKIGSNCVQKQSEMVPGSLLLDATIPLGSVGSACEFRLLVHDEPLSRNQMALVPCKCLRQTLRLCKPQIKVIALVAGNYPDPLAVAAQCTLADAFSPQEGHTKILSVVTLCFHYATEPQLETLLCDVAIRCQNMSKTVSWFFRDELLGDSLPDGIHKLQAGNKQDIQCWSGPQEESQALQVAELTVDICLILGDFDKILEGTKQALIALGCLARQLQIDTLDLAQVNNLCHHGTPRDDEYDGIFPQLENSH</sequence>
<dbReference type="AlphaFoldDB" id="A0A6P6S036"/>
<dbReference type="GeneID" id="34618523"/>
<dbReference type="Proteomes" id="UP000515125">
    <property type="component" value="Unplaced"/>
</dbReference>
<dbReference type="RefSeq" id="XP_026192705.1">
    <property type="nucleotide sequence ID" value="XM_026336920.1"/>
</dbReference>
<evidence type="ECO:0000313" key="2">
    <source>
        <dbReference type="RefSeq" id="XP_026192705.1"/>
    </source>
</evidence>
<organism evidence="1 2">
    <name type="scientific">Cyclospora cayetanensis</name>
    <dbReference type="NCBI Taxonomy" id="88456"/>
    <lineage>
        <taxon>Eukaryota</taxon>
        <taxon>Sar</taxon>
        <taxon>Alveolata</taxon>
        <taxon>Apicomplexa</taxon>
        <taxon>Conoidasida</taxon>
        <taxon>Coccidia</taxon>
        <taxon>Eucoccidiorida</taxon>
        <taxon>Eimeriorina</taxon>
        <taxon>Eimeriidae</taxon>
        <taxon>Cyclospora</taxon>
    </lineage>
</organism>
<gene>
    <name evidence="2" type="primary">LOC34618523</name>
</gene>
<dbReference type="OrthoDB" id="354641at2759"/>
<accession>A0A6P6S036</accession>